<dbReference type="Gene3D" id="3.40.710.10">
    <property type="entry name" value="DD-peptidase/beta-lactamase superfamily"/>
    <property type="match status" value="1"/>
</dbReference>
<keyword evidence="6" id="KW-1185">Reference proteome</keyword>
<comment type="caution">
    <text evidence="5">The sequence shown here is derived from an EMBL/GenBank/DDBJ whole genome shotgun (WGS) entry which is preliminary data.</text>
</comment>
<comment type="subcellular location">
    <subcellularLocation>
        <location evidence="1">Membrane</location>
    </subcellularLocation>
</comment>
<feature type="signal peptide" evidence="3">
    <location>
        <begin position="1"/>
        <end position="20"/>
    </location>
</feature>
<dbReference type="InterPro" id="IPR012338">
    <property type="entry name" value="Beta-lactam/transpept-like"/>
</dbReference>
<evidence type="ECO:0000256" key="2">
    <source>
        <dbReference type="ARBA" id="ARBA00023136"/>
    </source>
</evidence>
<proteinExistence type="predicted"/>
<dbReference type="InterPro" id="IPR050491">
    <property type="entry name" value="AmpC-like"/>
</dbReference>
<dbReference type="InterPro" id="IPR001466">
    <property type="entry name" value="Beta-lactam-related"/>
</dbReference>
<dbReference type="OrthoDB" id="1522765at2"/>
<keyword evidence="3" id="KW-0732">Signal</keyword>
<keyword evidence="2" id="KW-0472">Membrane</keyword>
<evidence type="ECO:0000313" key="5">
    <source>
        <dbReference type="EMBL" id="PSK92027.1"/>
    </source>
</evidence>
<evidence type="ECO:0000256" key="3">
    <source>
        <dbReference type="SAM" id="SignalP"/>
    </source>
</evidence>
<dbReference type="GO" id="GO:0016020">
    <property type="term" value="C:membrane"/>
    <property type="evidence" value="ECO:0007669"/>
    <property type="project" value="UniProtKB-SubCell"/>
</dbReference>
<dbReference type="Proteomes" id="UP000240572">
    <property type="component" value="Unassembled WGS sequence"/>
</dbReference>
<name>A0A2P8D485_9BACT</name>
<protein>
    <submittedName>
        <fullName evidence="5">CubicO group peptidase (Beta-lactamase class C family)</fullName>
    </submittedName>
</protein>
<evidence type="ECO:0000313" key="6">
    <source>
        <dbReference type="Proteomes" id="UP000240572"/>
    </source>
</evidence>
<dbReference type="Pfam" id="PF00144">
    <property type="entry name" value="Beta-lactamase"/>
    <property type="match status" value="1"/>
</dbReference>
<organism evidence="5 6">
    <name type="scientific">Taibaiella chishuiensis</name>
    <dbReference type="NCBI Taxonomy" id="1434707"/>
    <lineage>
        <taxon>Bacteria</taxon>
        <taxon>Pseudomonadati</taxon>
        <taxon>Bacteroidota</taxon>
        <taxon>Chitinophagia</taxon>
        <taxon>Chitinophagales</taxon>
        <taxon>Chitinophagaceae</taxon>
        <taxon>Taibaiella</taxon>
    </lineage>
</organism>
<sequence length="356" mass="39481">MNRRLTGIVLLLLIAAVVHAQPSLRIADSIRRHYRIPELAYAVIKADTILDMAATGVKKKGSSAKANLQDRFHIGSNTKAITAFIAARLVAQQQISWHTTFFSLFPELKKERIDTSVDYALDDLLSFRAALPPYTYTVRSPLREQITGNEPQQRYALAQYLLRQKPVAPDEGFYLTNTGYILAGLMLEKASGRSYKTLVKELGDTLGIAFGFGYPNGTDTLQTWGHDAVGNPLAPFDHYKLDWLLSAGNINITLPDYARFIQEFLKPVPSLLSRAVTDQLLYGRPGFAYGWFTEKDSAGRYLVASNEGNAGAFITRVQVVKEQNIAFIIFTNAATAATAKGIDVLLTALKRTYEQP</sequence>
<dbReference type="EMBL" id="PYGD01000004">
    <property type="protein sequence ID" value="PSK92027.1"/>
    <property type="molecule type" value="Genomic_DNA"/>
</dbReference>
<reference evidence="5 6" key="1">
    <citation type="submission" date="2018-03" db="EMBL/GenBank/DDBJ databases">
        <title>Genomic Encyclopedia of Type Strains, Phase III (KMG-III): the genomes of soil and plant-associated and newly described type strains.</title>
        <authorList>
            <person name="Whitman W."/>
        </authorList>
    </citation>
    <scope>NUCLEOTIDE SEQUENCE [LARGE SCALE GENOMIC DNA]</scope>
    <source>
        <strain evidence="5 6">CGMCC 1.12700</strain>
    </source>
</reference>
<dbReference type="SUPFAM" id="SSF56601">
    <property type="entry name" value="beta-lactamase/transpeptidase-like"/>
    <property type="match status" value="1"/>
</dbReference>
<evidence type="ECO:0000259" key="4">
    <source>
        <dbReference type="Pfam" id="PF00144"/>
    </source>
</evidence>
<dbReference type="AlphaFoldDB" id="A0A2P8D485"/>
<feature type="chain" id="PRO_5015199147" evidence="3">
    <location>
        <begin position="21"/>
        <end position="356"/>
    </location>
</feature>
<gene>
    <name evidence="5" type="ORF">B0I18_104121</name>
</gene>
<evidence type="ECO:0000256" key="1">
    <source>
        <dbReference type="ARBA" id="ARBA00004370"/>
    </source>
</evidence>
<feature type="domain" description="Beta-lactamase-related" evidence="4">
    <location>
        <begin position="30"/>
        <end position="336"/>
    </location>
</feature>
<dbReference type="PANTHER" id="PTHR46825">
    <property type="entry name" value="D-ALANYL-D-ALANINE-CARBOXYPEPTIDASE/ENDOPEPTIDASE AMPH"/>
    <property type="match status" value="1"/>
</dbReference>
<dbReference type="RefSeq" id="WP_106523101.1">
    <property type="nucleotide sequence ID" value="NZ_PYGD01000004.1"/>
</dbReference>
<accession>A0A2P8D485</accession>
<dbReference type="PANTHER" id="PTHR46825:SF11">
    <property type="entry name" value="PENICILLIN-BINDING PROTEIN 4"/>
    <property type="match status" value="1"/>
</dbReference>